<dbReference type="PANTHER" id="PTHR43172">
    <property type="entry name" value="ADENYLOSUCCINATE LYASE"/>
    <property type="match status" value="1"/>
</dbReference>
<dbReference type="Gene3D" id="1.10.40.30">
    <property type="entry name" value="Fumarase/aspartase (C-terminal domain)"/>
    <property type="match status" value="1"/>
</dbReference>
<dbReference type="InterPro" id="IPR000362">
    <property type="entry name" value="Fumarate_lyase_fam"/>
</dbReference>
<organism evidence="3 4">
    <name type="scientific">Roseateles aquatilis</name>
    <dbReference type="NCBI Taxonomy" id="431061"/>
    <lineage>
        <taxon>Bacteria</taxon>
        <taxon>Pseudomonadati</taxon>
        <taxon>Pseudomonadota</taxon>
        <taxon>Betaproteobacteria</taxon>
        <taxon>Burkholderiales</taxon>
        <taxon>Sphaerotilaceae</taxon>
        <taxon>Roseateles</taxon>
    </lineage>
</organism>
<accession>A0A246J4R7</accession>
<dbReference type="Proteomes" id="UP000197468">
    <property type="component" value="Unassembled WGS sequence"/>
</dbReference>
<dbReference type="GO" id="GO:0003824">
    <property type="term" value="F:catalytic activity"/>
    <property type="evidence" value="ECO:0007669"/>
    <property type="project" value="InterPro"/>
</dbReference>
<feature type="domain" description="Fumarate lyase N-terminal" evidence="2">
    <location>
        <begin position="20"/>
        <end position="285"/>
    </location>
</feature>
<keyword evidence="4" id="KW-1185">Reference proteome</keyword>
<dbReference type="OrthoDB" id="9768878at2"/>
<sequence length="459" mass="49209">MLFEAFLSSAAMETVFSPAAVVQSMMDMEAALARAAAKVGLIPAPAAQAIASLCRAELYDVQALIAAAPRAGNLALPVVQRLRETVALFDPAAAVYVHRGASAQDLVDTAMVLRTREALRLIDDDLQRLCGQLLDLAERHVAVPMLGRTMMQPAQVISLRFKLMNWLMPLLRSAERLREQGRASLLLQLGGAVGTLDAIGGRADELLAAVAGELGLPLPDMCWHTQRDRWLRLGMEVGLLCGNLGKLAQDFALMAQAEIDELNEPPGEGFGSCTSMPHKKNPVAALQALSAVQRAPQRVAGLLACMAQEHERGLGQQQAELAEWSGLMGGAHSAVQALTRALAEPVIRVDRMRDHVLGRQGLVASEHLELLLLPRLGRQRTGAFVRDLIYRVRHGQGTLEQLLHAAIDVGDLPPTALSAEELAGLFDLEAIAAQADGRVATLIVQARARLDAMAAQPCA</sequence>
<gene>
    <name evidence="3" type="ORF">CDN99_18535</name>
</gene>
<evidence type="ECO:0000313" key="3">
    <source>
        <dbReference type="EMBL" id="OWQ87591.1"/>
    </source>
</evidence>
<name>A0A246J4R7_9BURK</name>
<dbReference type="PRINTS" id="PR00145">
    <property type="entry name" value="ARGSUCLYASE"/>
</dbReference>
<evidence type="ECO:0000259" key="2">
    <source>
        <dbReference type="Pfam" id="PF00206"/>
    </source>
</evidence>
<reference evidence="3 4" key="1">
    <citation type="journal article" date="2008" name="Int. J. Syst. Evol. Microbiol.">
        <title>Description of Roseateles aquatilis sp. nov. and Roseateles terrae sp. nov., in the class Betaproteobacteria, and emended description of the genus Roseateles.</title>
        <authorList>
            <person name="Gomila M."/>
            <person name="Bowien B."/>
            <person name="Falsen E."/>
            <person name="Moore E.R."/>
            <person name="Lalucat J."/>
        </authorList>
    </citation>
    <scope>NUCLEOTIDE SEQUENCE [LARGE SCALE GENOMIC DNA]</scope>
    <source>
        <strain evidence="3 4">CCUG 48205</strain>
    </source>
</reference>
<comment type="similarity">
    <text evidence="1">Belongs to the class-II fumarase/aspartase family.</text>
</comment>
<comment type="caution">
    <text evidence="3">The sequence shown here is derived from an EMBL/GenBank/DDBJ whole genome shotgun (WGS) entry which is preliminary data.</text>
</comment>
<dbReference type="SUPFAM" id="SSF48557">
    <property type="entry name" value="L-aspartase-like"/>
    <property type="match status" value="1"/>
</dbReference>
<dbReference type="PANTHER" id="PTHR43172:SF2">
    <property type="entry name" value="ADENYLOSUCCINATE LYASE C-TERMINAL DOMAIN-CONTAINING PROTEIN"/>
    <property type="match status" value="1"/>
</dbReference>
<dbReference type="PRINTS" id="PR00149">
    <property type="entry name" value="FUMRATELYASE"/>
</dbReference>
<evidence type="ECO:0000313" key="4">
    <source>
        <dbReference type="Proteomes" id="UP000197468"/>
    </source>
</evidence>
<dbReference type="RefSeq" id="WP_088386373.1">
    <property type="nucleotide sequence ID" value="NZ_NIOF01000009.1"/>
</dbReference>
<dbReference type="Gene3D" id="1.20.200.10">
    <property type="entry name" value="Fumarase/aspartase (Central domain)"/>
    <property type="match status" value="1"/>
</dbReference>
<dbReference type="InterPro" id="IPR008948">
    <property type="entry name" value="L-Aspartase-like"/>
</dbReference>
<evidence type="ECO:0000256" key="1">
    <source>
        <dbReference type="ARBA" id="ARBA00034772"/>
    </source>
</evidence>
<dbReference type="InterPro" id="IPR022761">
    <property type="entry name" value="Fumarate_lyase_N"/>
</dbReference>
<dbReference type="EMBL" id="NIOF01000009">
    <property type="protein sequence ID" value="OWQ87591.1"/>
    <property type="molecule type" value="Genomic_DNA"/>
</dbReference>
<protein>
    <recommendedName>
        <fullName evidence="2">Fumarate lyase N-terminal domain-containing protein</fullName>
    </recommendedName>
</protein>
<dbReference type="Pfam" id="PF00206">
    <property type="entry name" value="Lyase_1"/>
    <property type="match status" value="1"/>
</dbReference>
<proteinExistence type="inferred from homology"/>
<dbReference type="AlphaFoldDB" id="A0A246J4R7"/>